<evidence type="ECO:0000256" key="2">
    <source>
        <dbReference type="ARBA" id="ARBA00010617"/>
    </source>
</evidence>
<reference evidence="8" key="1">
    <citation type="submission" date="2023-03" db="EMBL/GenBank/DDBJ databases">
        <title>Massive genome expansion in bonnet fungi (Mycena s.s.) driven by repeated elements and novel gene families across ecological guilds.</title>
        <authorList>
            <consortium name="Lawrence Berkeley National Laboratory"/>
            <person name="Harder C.B."/>
            <person name="Miyauchi S."/>
            <person name="Viragh M."/>
            <person name="Kuo A."/>
            <person name="Thoen E."/>
            <person name="Andreopoulos B."/>
            <person name="Lu D."/>
            <person name="Skrede I."/>
            <person name="Drula E."/>
            <person name="Henrissat B."/>
            <person name="Morin E."/>
            <person name="Kohler A."/>
            <person name="Barry K."/>
            <person name="LaButti K."/>
            <person name="Morin E."/>
            <person name="Salamov A."/>
            <person name="Lipzen A."/>
            <person name="Mereny Z."/>
            <person name="Hegedus B."/>
            <person name="Baldrian P."/>
            <person name="Stursova M."/>
            <person name="Weitz H."/>
            <person name="Taylor A."/>
            <person name="Grigoriev I.V."/>
            <person name="Nagy L.G."/>
            <person name="Martin F."/>
            <person name="Kauserud H."/>
        </authorList>
    </citation>
    <scope>NUCLEOTIDE SEQUENCE</scope>
    <source>
        <strain evidence="8">CBHHK188m</strain>
    </source>
</reference>
<dbReference type="Proteomes" id="UP001215280">
    <property type="component" value="Unassembled WGS sequence"/>
</dbReference>
<dbReference type="GO" id="GO:0020037">
    <property type="term" value="F:heme binding"/>
    <property type="evidence" value="ECO:0007669"/>
    <property type="project" value="InterPro"/>
</dbReference>
<dbReference type="InterPro" id="IPR002403">
    <property type="entry name" value="Cyt_P450_E_grp-IV"/>
</dbReference>
<evidence type="ECO:0000256" key="3">
    <source>
        <dbReference type="ARBA" id="ARBA00022617"/>
    </source>
</evidence>
<keyword evidence="9" id="KW-1185">Reference proteome</keyword>
<dbReference type="Pfam" id="PF00067">
    <property type="entry name" value="p450"/>
    <property type="match status" value="1"/>
</dbReference>
<proteinExistence type="inferred from homology"/>
<name>A0AAD7KG39_9AGAR</name>
<keyword evidence="7" id="KW-0812">Transmembrane</keyword>
<evidence type="ECO:0000256" key="6">
    <source>
        <dbReference type="PIRSR" id="PIRSR602403-1"/>
    </source>
</evidence>
<feature type="transmembrane region" description="Helical" evidence="7">
    <location>
        <begin position="12"/>
        <end position="34"/>
    </location>
</feature>
<accession>A0AAD7KG39</accession>
<organism evidence="8 9">
    <name type="scientific">Mycena maculata</name>
    <dbReference type="NCBI Taxonomy" id="230809"/>
    <lineage>
        <taxon>Eukaryota</taxon>
        <taxon>Fungi</taxon>
        <taxon>Dikarya</taxon>
        <taxon>Basidiomycota</taxon>
        <taxon>Agaricomycotina</taxon>
        <taxon>Agaricomycetes</taxon>
        <taxon>Agaricomycetidae</taxon>
        <taxon>Agaricales</taxon>
        <taxon>Marasmiineae</taxon>
        <taxon>Mycenaceae</taxon>
        <taxon>Mycena</taxon>
    </lineage>
</organism>
<dbReference type="SUPFAM" id="SSF48264">
    <property type="entry name" value="Cytochrome P450"/>
    <property type="match status" value="1"/>
</dbReference>
<dbReference type="InterPro" id="IPR001128">
    <property type="entry name" value="Cyt_P450"/>
</dbReference>
<keyword evidence="4 6" id="KW-0479">Metal-binding</keyword>
<protein>
    <submittedName>
        <fullName evidence="8">Cytochrome P450</fullName>
    </submittedName>
</protein>
<evidence type="ECO:0000256" key="1">
    <source>
        <dbReference type="ARBA" id="ARBA00001971"/>
    </source>
</evidence>
<dbReference type="PRINTS" id="PR00465">
    <property type="entry name" value="EP450IV"/>
</dbReference>
<gene>
    <name evidence="8" type="ORF">DFH07DRAFT_900363</name>
</gene>
<dbReference type="GO" id="GO:0005506">
    <property type="term" value="F:iron ion binding"/>
    <property type="evidence" value="ECO:0007669"/>
    <property type="project" value="InterPro"/>
</dbReference>
<evidence type="ECO:0000256" key="4">
    <source>
        <dbReference type="ARBA" id="ARBA00022723"/>
    </source>
</evidence>
<evidence type="ECO:0000256" key="5">
    <source>
        <dbReference type="ARBA" id="ARBA00023004"/>
    </source>
</evidence>
<evidence type="ECO:0000256" key="7">
    <source>
        <dbReference type="SAM" id="Phobius"/>
    </source>
</evidence>
<dbReference type="GO" id="GO:0016705">
    <property type="term" value="F:oxidoreductase activity, acting on paired donors, with incorporation or reduction of molecular oxygen"/>
    <property type="evidence" value="ECO:0007669"/>
    <property type="project" value="InterPro"/>
</dbReference>
<evidence type="ECO:0000313" key="9">
    <source>
        <dbReference type="Proteomes" id="UP001215280"/>
    </source>
</evidence>
<dbReference type="EMBL" id="JARJLG010000001">
    <property type="protein sequence ID" value="KAJ7784926.1"/>
    <property type="molecule type" value="Genomic_DNA"/>
</dbReference>
<dbReference type="GO" id="GO:0004497">
    <property type="term" value="F:monooxygenase activity"/>
    <property type="evidence" value="ECO:0007669"/>
    <property type="project" value="InterPro"/>
</dbReference>
<dbReference type="PANTHER" id="PTHR24304:SF2">
    <property type="entry name" value="24-HYDROXYCHOLESTEROL 7-ALPHA-HYDROXYLASE"/>
    <property type="match status" value="1"/>
</dbReference>
<keyword evidence="3 6" id="KW-0349">Heme</keyword>
<dbReference type="InterPro" id="IPR036396">
    <property type="entry name" value="Cyt_P450_sf"/>
</dbReference>
<feature type="binding site" description="axial binding residue" evidence="6">
    <location>
        <position position="442"/>
    </location>
    <ligand>
        <name>heme</name>
        <dbReference type="ChEBI" id="CHEBI:30413"/>
    </ligand>
    <ligandPart>
        <name>Fe</name>
        <dbReference type="ChEBI" id="CHEBI:18248"/>
    </ligandPart>
</feature>
<evidence type="ECO:0000313" key="8">
    <source>
        <dbReference type="EMBL" id="KAJ7784926.1"/>
    </source>
</evidence>
<comment type="similarity">
    <text evidence="2">Belongs to the cytochrome P450 family.</text>
</comment>
<dbReference type="InterPro" id="IPR050529">
    <property type="entry name" value="CYP450_sterol_14alpha_dmase"/>
</dbReference>
<dbReference type="CDD" id="cd00302">
    <property type="entry name" value="cytochrome_P450"/>
    <property type="match status" value="1"/>
</dbReference>
<comment type="caution">
    <text evidence="8">The sequence shown here is derived from an EMBL/GenBank/DDBJ whole genome shotgun (WGS) entry which is preliminary data.</text>
</comment>
<dbReference type="AlphaFoldDB" id="A0AAD7KG39"/>
<comment type="cofactor">
    <cofactor evidence="1 6">
        <name>heme</name>
        <dbReference type="ChEBI" id="CHEBI:30413"/>
    </cofactor>
</comment>
<dbReference type="Gene3D" id="1.10.630.10">
    <property type="entry name" value="Cytochrome P450"/>
    <property type="match status" value="1"/>
</dbReference>
<keyword evidence="7" id="KW-1133">Transmembrane helix</keyword>
<keyword evidence="7" id="KW-0472">Membrane</keyword>
<dbReference type="PANTHER" id="PTHR24304">
    <property type="entry name" value="CYTOCHROME P450 FAMILY 7"/>
    <property type="match status" value="1"/>
</dbReference>
<keyword evidence="5 6" id="KW-0408">Iron</keyword>
<sequence length="509" mass="55179">MSSPTHPYFSQTTLATALISATAVGVMSASYLYFNRPALKSRDKEIHELGGVPLLNAWAFFTRRYDFLRETFQRTGETLFRFRVLQHRVVASSGVEARTVFFNDKTLSLDEGYKVLLGGGPKLEEIHIDTGGLDKEAHFIRQLRTLTTPERLQDVFPSLLSDIDRHIGAWGAEGSIDPFTEIYKLVFQLTVRMATCRELADDRAAVARLCGLYDALEAGTTPAAVLLPWFPSPARAAREAATAGMYTMLHAYVERRRAAPVPSRDPIDVLLASGAPTEGIIGFVLGTIFAGVLNTGVNACWALLHLGLAPAWKARATAEIHALLATYAPAAGPLHARLAAIPVRAWEAETPATDAALRETLRLVMGGVALRRNVGARAVAVGERGAVGRGEFLVYPLADVHLDPAVYAAPARFDPGRYDAGRAEDTRVPLAYVAWGAGRHPCTGMRLAKLEMKAVLAFVLAGCEYAVVDGAGRALDALPAIDRNDLHLAGKARPMEPCRIQFKRVGDSE</sequence>